<evidence type="ECO:0000313" key="2">
    <source>
        <dbReference type="EMBL" id="NKY99185.1"/>
    </source>
</evidence>
<dbReference type="SUPFAM" id="SSF51182">
    <property type="entry name" value="RmlC-like cupins"/>
    <property type="match status" value="1"/>
</dbReference>
<feature type="domain" description="Cupin type-2" evidence="1">
    <location>
        <begin position="28"/>
        <end position="86"/>
    </location>
</feature>
<dbReference type="AlphaFoldDB" id="A0A7X6ME04"/>
<protein>
    <submittedName>
        <fullName evidence="2">Cupin domain-containing protein</fullName>
    </submittedName>
</protein>
<dbReference type="RefSeq" id="WP_061078602.1">
    <property type="nucleotide sequence ID" value="NZ_JAAXPG010000014.1"/>
</dbReference>
<comment type="caution">
    <text evidence="2">The sequence shown here is derived from an EMBL/GenBank/DDBJ whole genome shotgun (WGS) entry which is preliminary data.</text>
</comment>
<dbReference type="InterPro" id="IPR011051">
    <property type="entry name" value="RmlC_Cupin_sf"/>
</dbReference>
<proteinExistence type="predicted"/>
<dbReference type="EMBL" id="JAAXPG010000014">
    <property type="protein sequence ID" value="NKY99185.1"/>
    <property type="molecule type" value="Genomic_DNA"/>
</dbReference>
<evidence type="ECO:0000259" key="1">
    <source>
        <dbReference type="Pfam" id="PF07883"/>
    </source>
</evidence>
<dbReference type="Gene3D" id="2.60.120.10">
    <property type="entry name" value="Jelly Rolls"/>
    <property type="match status" value="1"/>
</dbReference>
<organism evidence="2 3">
    <name type="scientific">Nocardiopsis alborubida</name>
    <dbReference type="NCBI Taxonomy" id="146802"/>
    <lineage>
        <taxon>Bacteria</taxon>
        <taxon>Bacillati</taxon>
        <taxon>Actinomycetota</taxon>
        <taxon>Actinomycetes</taxon>
        <taxon>Streptosporangiales</taxon>
        <taxon>Nocardiopsidaceae</taxon>
        <taxon>Nocardiopsis</taxon>
    </lineage>
</organism>
<reference evidence="2 3" key="1">
    <citation type="submission" date="2020-04" db="EMBL/GenBank/DDBJ databases">
        <title>MicrobeNet Type strains.</title>
        <authorList>
            <person name="Nicholson A.C."/>
        </authorList>
    </citation>
    <scope>NUCLEOTIDE SEQUENCE [LARGE SCALE GENOMIC DNA]</scope>
    <source>
        <strain evidence="2 3">ATCC 23612</strain>
    </source>
</reference>
<dbReference type="InterPro" id="IPR013096">
    <property type="entry name" value="Cupin_2"/>
</dbReference>
<dbReference type="InterPro" id="IPR014710">
    <property type="entry name" value="RmlC-like_jellyroll"/>
</dbReference>
<evidence type="ECO:0000313" key="3">
    <source>
        <dbReference type="Proteomes" id="UP000553209"/>
    </source>
</evidence>
<keyword evidence="3" id="KW-1185">Reference proteome</keyword>
<gene>
    <name evidence="2" type="ORF">HGB44_16155</name>
</gene>
<sequence>MSTPRFPGGTAVSGLRVYDWEAPDGLHGGTPHVHTASSEAYVVVAGEGEVHTVTPEGVAADPLAAGAVLWFAPGTVHRLVNSGGLEITVVMQNAGLPEAGDAVFTFPREVLADHGAYAAAAALPAEGPEEVRAERARARRDLAMRGYLELVASVREEGAGALEEFHRLAAEVVRPRVEEWREIWREGVEREVERTRDQLAALAGGDPGIMREAAVVRTEPKPGPRAFGMCGRLRTWRVADAPDPGEGAGTPEGP</sequence>
<accession>A0A7X6ME04</accession>
<name>A0A7X6ME04_9ACTN</name>
<dbReference type="Proteomes" id="UP000553209">
    <property type="component" value="Unassembled WGS sequence"/>
</dbReference>
<dbReference type="Pfam" id="PF07883">
    <property type="entry name" value="Cupin_2"/>
    <property type="match status" value="1"/>
</dbReference>